<dbReference type="GO" id="GO:0005681">
    <property type="term" value="C:spliceosomal complex"/>
    <property type="evidence" value="ECO:0007669"/>
    <property type="project" value="UniProtKB-KW"/>
</dbReference>
<evidence type="ECO:0000256" key="4">
    <source>
        <dbReference type="ARBA" id="ARBA00022664"/>
    </source>
</evidence>
<dbReference type="OrthoDB" id="199717at2759"/>
<keyword evidence="6 8" id="KW-0508">mRNA splicing</keyword>
<comment type="function">
    <text evidence="8">Involved in pre-mRNA splicing.</text>
</comment>
<comment type="caution">
    <text evidence="10">The sequence shown here is derived from an EMBL/GenBank/DDBJ whole genome shotgun (WGS) entry which is preliminary data.</text>
</comment>
<comment type="similarity">
    <text evidence="2 8">Belongs to the SYF2 family.</text>
</comment>
<comment type="subcellular location">
    <subcellularLocation>
        <location evidence="1 8">Nucleus</location>
    </subcellularLocation>
</comment>
<keyword evidence="11" id="KW-1185">Reference proteome</keyword>
<evidence type="ECO:0000313" key="10">
    <source>
        <dbReference type="EMBL" id="CAI5760232.1"/>
    </source>
</evidence>
<dbReference type="Proteomes" id="UP001152885">
    <property type="component" value="Unassembled WGS sequence"/>
</dbReference>
<sequence length="206" mass="24396">MIQGMSDISKKIKLSRLEKLKAKRLEAKKLNQKALIEDQKRQKLLSIKSKKAEQEGLNGEFHDSKSEKQSRSVLDYTLEEVEKWNEKQLKITKNNNRDGLVNQDKLAELTYYKELKEFKIDKEAYEKQKLDLMNKYNVNESELKHIVDLSNNPDAKTKDELSKLLSQFKENKTNKRRYKTDDDLETGGYINEKNKQFNMKLNRQYS</sequence>
<organism evidence="10 11">
    <name type="scientific">Candida verbasci</name>
    <dbReference type="NCBI Taxonomy" id="1227364"/>
    <lineage>
        <taxon>Eukaryota</taxon>
        <taxon>Fungi</taxon>
        <taxon>Dikarya</taxon>
        <taxon>Ascomycota</taxon>
        <taxon>Saccharomycotina</taxon>
        <taxon>Pichiomycetes</taxon>
        <taxon>Debaryomycetaceae</taxon>
        <taxon>Candida/Lodderomyces clade</taxon>
        <taxon>Candida</taxon>
    </lineage>
</organism>
<dbReference type="Pfam" id="PF08231">
    <property type="entry name" value="SYF2"/>
    <property type="match status" value="1"/>
</dbReference>
<keyword evidence="7 8" id="KW-0539">Nucleus</keyword>
<feature type="region of interest" description="Disordered" evidence="9">
    <location>
        <begin position="47"/>
        <end position="69"/>
    </location>
</feature>
<dbReference type="AlphaFoldDB" id="A0A9W4U1H1"/>
<gene>
    <name evidence="10" type="ORF">CANVERA_P4742</name>
</gene>
<dbReference type="GO" id="GO:0000398">
    <property type="term" value="P:mRNA splicing, via spliceosome"/>
    <property type="evidence" value="ECO:0007669"/>
    <property type="project" value="UniProtKB-UniRule"/>
</dbReference>
<reference evidence="10" key="1">
    <citation type="submission" date="2022-12" db="EMBL/GenBank/DDBJ databases">
        <authorList>
            <person name="Brejova B."/>
        </authorList>
    </citation>
    <scope>NUCLEOTIDE SEQUENCE</scope>
</reference>
<accession>A0A9W4U1H1</accession>
<protein>
    <recommendedName>
        <fullName evidence="3 8">Pre-mRNA-splicing factor SYF2</fullName>
    </recommendedName>
</protein>
<dbReference type="InterPro" id="IPR013260">
    <property type="entry name" value="mRNA_splic_SYF2"/>
</dbReference>
<proteinExistence type="inferred from homology"/>
<evidence type="ECO:0000256" key="1">
    <source>
        <dbReference type="ARBA" id="ARBA00004123"/>
    </source>
</evidence>
<feature type="compositionally biased region" description="Basic and acidic residues" evidence="9">
    <location>
        <begin position="50"/>
        <end position="69"/>
    </location>
</feature>
<keyword evidence="5 8" id="KW-0747">Spliceosome</keyword>
<evidence type="ECO:0000256" key="8">
    <source>
        <dbReference type="RuleBase" id="RU367148"/>
    </source>
</evidence>
<evidence type="ECO:0000256" key="7">
    <source>
        <dbReference type="ARBA" id="ARBA00023242"/>
    </source>
</evidence>
<evidence type="ECO:0000256" key="5">
    <source>
        <dbReference type="ARBA" id="ARBA00022728"/>
    </source>
</evidence>
<evidence type="ECO:0000313" key="11">
    <source>
        <dbReference type="Proteomes" id="UP001152885"/>
    </source>
</evidence>
<evidence type="ECO:0000256" key="9">
    <source>
        <dbReference type="SAM" id="MobiDB-lite"/>
    </source>
</evidence>
<evidence type="ECO:0000256" key="3">
    <source>
        <dbReference type="ARBA" id="ARBA00014745"/>
    </source>
</evidence>
<name>A0A9W4U1H1_9ASCO</name>
<dbReference type="EMBL" id="CANTUO010000006">
    <property type="protein sequence ID" value="CAI5760232.1"/>
    <property type="molecule type" value="Genomic_DNA"/>
</dbReference>
<comment type="subunit">
    <text evidence="8">May be part of a spliceosome complex.</text>
</comment>
<keyword evidence="4 8" id="KW-0507">mRNA processing</keyword>
<evidence type="ECO:0000256" key="2">
    <source>
        <dbReference type="ARBA" id="ARBA00010028"/>
    </source>
</evidence>
<evidence type="ECO:0000256" key="6">
    <source>
        <dbReference type="ARBA" id="ARBA00023187"/>
    </source>
</evidence>